<feature type="domain" description="HTH arsR-type" evidence="5">
    <location>
        <begin position="6"/>
        <end position="100"/>
    </location>
</feature>
<protein>
    <recommendedName>
        <fullName evidence="5">HTH arsR-type domain-containing protein</fullName>
    </recommendedName>
</protein>
<dbReference type="InterPro" id="IPR011991">
    <property type="entry name" value="ArsR-like_HTH"/>
</dbReference>
<dbReference type="Gene3D" id="1.10.10.10">
    <property type="entry name" value="Winged helix-like DNA-binding domain superfamily/Winged helix DNA-binding domain"/>
    <property type="match status" value="1"/>
</dbReference>
<sequence length="128" mass="14136">MREPFHPSADSLDLVAILAALSDPTRLTILIRLAEADAAIRCGDFTDLATKSNLSYHFAKMREAGLVSLRSEGTSRFLALRRNDIERQFPGLLDQLIASAKRMEDKPLNSQSAAPTDAAESKPQRKRV</sequence>
<name>A0A512BLQ3_9HYPH</name>
<dbReference type="InterPro" id="IPR051081">
    <property type="entry name" value="HTH_MetalResp_TranReg"/>
</dbReference>
<feature type="region of interest" description="Disordered" evidence="4">
    <location>
        <begin position="103"/>
        <end position="128"/>
    </location>
</feature>
<dbReference type="SUPFAM" id="SSF46785">
    <property type="entry name" value="Winged helix' DNA-binding domain"/>
    <property type="match status" value="1"/>
</dbReference>
<dbReference type="OrthoDB" id="7192471at2"/>
<comment type="caution">
    <text evidence="6">The sequence shown here is derived from an EMBL/GenBank/DDBJ whole genome shotgun (WGS) entry which is preliminary data.</text>
</comment>
<dbReference type="PROSITE" id="PS50987">
    <property type="entry name" value="HTH_ARSR_2"/>
    <property type="match status" value="1"/>
</dbReference>
<keyword evidence="3" id="KW-0804">Transcription</keyword>
<dbReference type="GO" id="GO:0003700">
    <property type="term" value="F:DNA-binding transcription factor activity"/>
    <property type="evidence" value="ECO:0007669"/>
    <property type="project" value="InterPro"/>
</dbReference>
<evidence type="ECO:0000259" key="5">
    <source>
        <dbReference type="PROSITE" id="PS50987"/>
    </source>
</evidence>
<evidence type="ECO:0000313" key="7">
    <source>
        <dbReference type="Proteomes" id="UP000321085"/>
    </source>
</evidence>
<dbReference type="CDD" id="cd00090">
    <property type="entry name" value="HTH_ARSR"/>
    <property type="match status" value="1"/>
</dbReference>
<evidence type="ECO:0000256" key="3">
    <source>
        <dbReference type="ARBA" id="ARBA00023163"/>
    </source>
</evidence>
<dbReference type="Proteomes" id="UP000321085">
    <property type="component" value="Unassembled WGS sequence"/>
</dbReference>
<dbReference type="AlphaFoldDB" id="A0A512BLQ3"/>
<keyword evidence="2" id="KW-0238">DNA-binding</keyword>
<dbReference type="SMART" id="SM00418">
    <property type="entry name" value="HTH_ARSR"/>
    <property type="match status" value="1"/>
</dbReference>
<dbReference type="PANTHER" id="PTHR33154">
    <property type="entry name" value="TRANSCRIPTIONAL REGULATOR, ARSR FAMILY"/>
    <property type="match status" value="1"/>
</dbReference>
<evidence type="ECO:0000256" key="4">
    <source>
        <dbReference type="SAM" id="MobiDB-lite"/>
    </source>
</evidence>
<dbReference type="RefSeq" id="WP_114185192.1">
    <property type="nucleotide sequence ID" value="NZ_BJYU01000004.1"/>
</dbReference>
<dbReference type="PANTHER" id="PTHR33154:SF12">
    <property type="entry name" value="TRANSCRIPTIONAL REGULATORY PROTEIN"/>
    <property type="match status" value="1"/>
</dbReference>
<proteinExistence type="predicted"/>
<keyword evidence="7" id="KW-1185">Reference proteome</keyword>
<evidence type="ECO:0000313" key="6">
    <source>
        <dbReference type="EMBL" id="GEO12901.1"/>
    </source>
</evidence>
<evidence type="ECO:0000256" key="2">
    <source>
        <dbReference type="ARBA" id="ARBA00023125"/>
    </source>
</evidence>
<dbReference type="EMBL" id="BJYU01000004">
    <property type="protein sequence ID" value="GEO12901.1"/>
    <property type="molecule type" value="Genomic_DNA"/>
</dbReference>
<dbReference type="PRINTS" id="PR00778">
    <property type="entry name" value="HTHARSR"/>
</dbReference>
<gene>
    <name evidence="6" type="ORF">MAE02_05970</name>
</gene>
<dbReference type="InterPro" id="IPR036390">
    <property type="entry name" value="WH_DNA-bd_sf"/>
</dbReference>
<keyword evidence="1" id="KW-0805">Transcription regulation</keyword>
<feature type="compositionally biased region" description="Basic and acidic residues" evidence="4">
    <location>
        <begin position="119"/>
        <end position="128"/>
    </location>
</feature>
<reference evidence="6 7" key="1">
    <citation type="submission" date="2019-07" db="EMBL/GenBank/DDBJ databases">
        <title>Whole genome shotgun sequence of Microvirga aerophila NBRC 106136.</title>
        <authorList>
            <person name="Hosoyama A."/>
            <person name="Uohara A."/>
            <person name="Ohji S."/>
            <person name="Ichikawa N."/>
        </authorList>
    </citation>
    <scope>NUCLEOTIDE SEQUENCE [LARGE SCALE GENOMIC DNA]</scope>
    <source>
        <strain evidence="6 7">NBRC 106136</strain>
    </source>
</reference>
<dbReference type="GO" id="GO:0003677">
    <property type="term" value="F:DNA binding"/>
    <property type="evidence" value="ECO:0007669"/>
    <property type="project" value="UniProtKB-KW"/>
</dbReference>
<accession>A0A512BLQ3</accession>
<evidence type="ECO:0000256" key="1">
    <source>
        <dbReference type="ARBA" id="ARBA00023015"/>
    </source>
</evidence>
<dbReference type="InterPro" id="IPR001845">
    <property type="entry name" value="HTH_ArsR_DNA-bd_dom"/>
</dbReference>
<organism evidence="6 7">
    <name type="scientific">Microvirga aerophila</name>
    <dbReference type="NCBI Taxonomy" id="670291"/>
    <lineage>
        <taxon>Bacteria</taxon>
        <taxon>Pseudomonadati</taxon>
        <taxon>Pseudomonadota</taxon>
        <taxon>Alphaproteobacteria</taxon>
        <taxon>Hyphomicrobiales</taxon>
        <taxon>Methylobacteriaceae</taxon>
        <taxon>Microvirga</taxon>
    </lineage>
</organism>
<dbReference type="InterPro" id="IPR036388">
    <property type="entry name" value="WH-like_DNA-bd_sf"/>
</dbReference>